<evidence type="ECO:0000256" key="6">
    <source>
        <dbReference type="PIRSR" id="PIRSR604808-2"/>
    </source>
</evidence>
<dbReference type="InterPro" id="IPR005135">
    <property type="entry name" value="Endo/exonuclease/phosphatase"/>
</dbReference>
<feature type="binding site" evidence="6">
    <location>
        <position position="196"/>
    </location>
    <ligand>
        <name>Mg(2+)</name>
        <dbReference type="ChEBI" id="CHEBI:18420"/>
        <label>1</label>
    </ligand>
</feature>
<dbReference type="InParanoid" id="A0A4R2PW94"/>
<dbReference type="GO" id="GO:0046872">
    <property type="term" value="F:metal ion binding"/>
    <property type="evidence" value="ECO:0007669"/>
    <property type="project" value="UniProtKB-KW"/>
</dbReference>
<dbReference type="GO" id="GO:0003677">
    <property type="term" value="F:DNA binding"/>
    <property type="evidence" value="ECO:0007669"/>
    <property type="project" value="InterPro"/>
</dbReference>
<dbReference type="PANTHER" id="PTHR43250:SF2">
    <property type="entry name" value="EXODEOXYRIBONUCLEASE III"/>
    <property type="match status" value="1"/>
</dbReference>
<feature type="site" description="Interaction with DNA substrate" evidence="7">
    <location>
        <position position="295"/>
    </location>
</feature>
<feature type="compositionally biased region" description="Basic and acidic residues" evidence="8">
    <location>
        <begin position="25"/>
        <end position="38"/>
    </location>
</feature>
<feature type="binding site" evidence="6">
    <location>
        <position position="194"/>
    </location>
    <ligand>
        <name>Mg(2+)</name>
        <dbReference type="ChEBI" id="CHEBI:18420"/>
        <label>1</label>
    </ligand>
</feature>
<keyword evidence="11" id="KW-1185">Reference proteome</keyword>
<feature type="site" description="Transition state stabilizer" evidence="7">
    <location>
        <position position="196"/>
    </location>
</feature>
<dbReference type="FunCoup" id="A0A4R2PW94">
    <property type="interactions" value="488"/>
</dbReference>
<evidence type="ECO:0000313" key="10">
    <source>
        <dbReference type="EMBL" id="TCP38515.1"/>
    </source>
</evidence>
<organism evidence="10 11">
    <name type="scientific">Rhodothalassium salexigens DSM 2132</name>
    <dbReference type="NCBI Taxonomy" id="1188247"/>
    <lineage>
        <taxon>Bacteria</taxon>
        <taxon>Pseudomonadati</taxon>
        <taxon>Pseudomonadota</taxon>
        <taxon>Alphaproteobacteria</taxon>
        <taxon>Rhodothalassiales</taxon>
        <taxon>Rhodothalassiaceae</taxon>
        <taxon>Rhodothalassium</taxon>
    </lineage>
</organism>
<comment type="cofactor">
    <cofactor evidence="6">
        <name>Mg(2+)</name>
        <dbReference type="ChEBI" id="CHEBI:18420"/>
    </cofactor>
    <cofactor evidence="6">
        <name>Mn(2+)</name>
        <dbReference type="ChEBI" id="CHEBI:29035"/>
    </cofactor>
    <text evidence="6">Probably binds two magnesium or manganese ions per subunit.</text>
</comment>
<dbReference type="SUPFAM" id="SSF56219">
    <property type="entry name" value="DNase I-like"/>
    <property type="match status" value="1"/>
</dbReference>
<dbReference type="EMBL" id="SLXO01000001">
    <property type="protein sequence ID" value="TCP38515.1"/>
    <property type="molecule type" value="Genomic_DNA"/>
</dbReference>
<dbReference type="AlphaFoldDB" id="A0A4R2PW94"/>
<dbReference type="Proteomes" id="UP000295399">
    <property type="component" value="Unassembled WGS sequence"/>
</dbReference>
<feature type="binding site" evidence="6">
    <location>
        <position position="294"/>
    </location>
    <ligand>
        <name>Mg(2+)</name>
        <dbReference type="ChEBI" id="CHEBI:18420"/>
        <label>1</label>
    </ligand>
</feature>
<keyword evidence="3" id="KW-0378">Hydrolase</keyword>
<dbReference type="NCBIfam" id="TIGR00195">
    <property type="entry name" value="exoDNase_III"/>
    <property type="match status" value="1"/>
</dbReference>
<feature type="region of interest" description="Disordered" evidence="8">
    <location>
        <begin position="1"/>
        <end position="46"/>
    </location>
</feature>
<name>A0A4R2PW94_RHOSA</name>
<evidence type="ECO:0000256" key="5">
    <source>
        <dbReference type="PIRSR" id="PIRSR604808-1"/>
    </source>
</evidence>
<feature type="site" description="Important for catalytic activity" evidence="7">
    <location>
        <position position="265"/>
    </location>
</feature>
<feature type="binding site" evidence="6">
    <location>
        <position position="295"/>
    </location>
    <ligand>
        <name>Mg(2+)</name>
        <dbReference type="ChEBI" id="CHEBI:18420"/>
        <label>1</label>
    </ligand>
</feature>
<dbReference type="Gene3D" id="3.60.10.10">
    <property type="entry name" value="Endonuclease/exonuclease/phosphatase"/>
    <property type="match status" value="1"/>
</dbReference>
<evidence type="ECO:0000256" key="4">
    <source>
        <dbReference type="ARBA" id="ARBA00022842"/>
    </source>
</evidence>
<protein>
    <submittedName>
        <fullName evidence="10">Exodeoxyribonuclease III</fullName>
    </submittedName>
</protein>
<dbReference type="InterPro" id="IPR020847">
    <property type="entry name" value="AP_endonuclease_F1_BS"/>
</dbReference>
<evidence type="ECO:0000256" key="1">
    <source>
        <dbReference type="ARBA" id="ARBA00007092"/>
    </source>
</evidence>
<dbReference type="PROSITE" id="PS00726">
    <property type="entry name" value="AP_NUCLEASE_F1_1"/>
    <property type="match status" value="1"/>
</dbReference>
<dbReference type="InterPro" id="IPR037493">
    <property type="entry name" value="ExoIII-like"/>
</dbReference>
<dbReference type="InterPro" id="IPR036691">
    <property type="entry name" value="Endo/exonu/phosph_ase_sf"/>
</dbReference>
<feature type="binding site" evidence="6">
    <location>
        <position position="82"/>
    </location>
    <ligand>
        <name>Mg(2+)</name>
        <dbReference type="ChEBI" id="CHEBI:18420"/>
        <label>1</label>
    </ligand>
</feature>
<accession>A0A4R2PW94</accession>
<evidence type="ECO:0000256" key="8">
    <source>
        <dbReference type="SAM" id="MobiDB-lite"/>
    </source>
</evidence>
<dbReference type="PANTHER" id="PTHR43250">
    <property type="entry name" value="EXODEOXYRIBONUCLEASE III"/>
    <property type="match status" value="1"/>
</dbReference>
<evidence type="ECO:0000259" key="9">
    <source>
        <dbReference type="Pfam" id="PF03372"/>
    </source>
</evidence>
<feature type="binding site" evidence="6">
    <location>
        <position position="55"/>
    </location>
    <ligand>
        <name>Mg(2+)</name>
        <dbReference type="ChEBI" id="CHEBI:18420"/>
        <label>1</label>
    </ligand>
</feature>
<sequence>MAIKSMADQQNDGAPEPLKGAGDTGEAHQKERFTRRLTQDAGPRSMRPMRIATFNINGVKARLPRLQEWLADDPADLVCLQEIKSVDDNFPRAAFEDAGWHVATHGQKGFNGVAMLSRRPLDDVMTGLPGDDTDTQARYMEATLGGVRVASIYLPNGNPVGTEKFDYKLAWMRRLTARAKELLATERPVVLSGDFNVIPAPEDAHDPAAWADDALYQPESRAAFRALVHLGFTDAIRLVQPHGPAYTFWDYQRGAWQQDHGIRIDHHLLSPQAADRFVDARVDRAPRGQEKASDHTPVIVTLADG</sequence>
<dbReference type="NCBIfam" id="TIGR00633">
    <property type="entry name" value="xth"/>
    <property type="match status" value="1"/>
</dbReference>
<feature type="active site" description="Proton donor/acceptor" evidence="5">
    <location>
        <position position="194"/>
    </location>
</feature>
<keyword evidence="6" id="KW-0464">Manganese</keyword>
<dbReference type="InterPro" id="IPR004808">
    <property type="entry name" value="AP_endonuc_1"/>
</dbReference>
<dbReference type="GO" id="GO:0008311">
    <property type="term" value="F:double-stranded DNA 3'-5' DNA exonuclease activity"/>
    <property type="evidence" value="ECO:0007669"/>
    <property type="project" value="InterPro"/>
</dbReference>
<evidence type="ECO:0000313" key="11">
    <source>
        <dbReference type="Proteomes" id="UP000295399"/>
    </source>
</evidence>
<feature type="active site" description="Proton acceptor" evidence="5">
    <location>
        <position position="295"/>
    </location>
</feature>
<dbReference type="PROSITE" id="PS51435">
    <property type="entry name" value="AP_NUCLEASE_F1_4"/>
    <property type="match status" value="1"/>
</dbReference>
<comment type="similarity">
    <text evidence="1">Belongs to the DNA repair enzymes AP/ExoA family.</text>
</comment>
<gene>
    <name evidence="10" type="ORF">EV659_101419</name>
</gene>
<feature type="active site" evidence="5">
    <location>
        <position position="153"/>
    </location>
</feature>
<dbReference type="GO" id="GO:0004519">
    <property type="term" value="F:endonuclease activity"/>
    <property type="evidence" value="ECO:0007669"/>
    <property type="project" value="InterPro"/>
</dbReference>
<evidence type="ECO:0000256" key="3">
    <source>
        <dbReference type="ARBA" id="ARBA00022801"/>
    </source>
</evidence>
<reference evidence="10 11" key="1">
    <citation type="submission" date="2019-03" db="EMBL/GenBank/DDBJ databases">
        <title>Genomic Encyclopedia of Type Strains, Phase IV (KMG-IV): sequencing the most valuable type-strain genomes for metagenomic binning, comparative biology and taxonomic classification.</title>
        <authorList>
            <person name="Goeker M."/>
        </authorList>
    </citation>
    <scope>NUCLEOTIDE SEQUENCE [LARGE SCALE GENOMIC DNA]</scope>
    <source>
        <strain evidence="10 11">DSM 2132</strain>
    </source>
</reference>
<proteinExistence type="inferred from homology"/>
<dbReference type="CDD" id="cd09086">
    <property type="entry name" value="ExoIII-like_AP-endo"/>
    <property type="match status" value="1"/>
</dbReference>
<keyword evidence="2 6" id="KW-0479">Metal-binding</keyword>
<comment type="caution">
    <text evidence="10">The sequence shown here is derived from an EMBL/GenBank/DDBJ whole genome shotgun (WGS) entry which is preliminary data.</text>
</comment>
<evidence type="ECO:0000256" key="7">
    <source>
        <dbReference type="PIRSR" id="PIRSR604808-3"/>
    </source>
</evidence>
<keyword evidence="4 6" id="KW-0460">Magnesium</keyword>
<feature type="domain" description="Endonuclease/exonuclease/phosphatase" evidence="9">
    <location>
        <begin position="52"/>
        <end position="295"/>
    </location>
</feature>
<dbReference type="GO" id="GO:0006281">
    <property type="term" value="P:DNA repair"/>
    <property type="evidence" value="ECO:0007669"/>
    <property type="project" value="InterPro"/>
</dbReference>
<dbReference type="Pfam" id="PF03372">
    <property type="entry name" value="Exo_endo_phos"/>
    <property type="match status" value="1"/>
</dbReference>
<evidence type="ECO:0000256" key="2">
    <source>
        <dbReference type="ARBA" id="ARBA00022723"/>
    </source>
</evidence>